<evidence type="ECO:0000313" key="3">
    <source>
        <dbReference type="Proteomes" id="UP000235965"/>
    </source>
</evidence>
<evidence type="ECO:0000256" key="1">
    <source>
        <dbReference type="SAM" id="Coils"/>
    </source>
</evidence>
<dbReference type="AlphaFoldDB" id="A0A2J7QIE6"/>
<proteinExistence type="predicted"/>
<feature type="coiled-coil region" evidence="1">
    <location>
        <begin position="171"/>
        <end position="198"/>
    </location>
</feature>
<organism evidence="2 3">
    <name type="scientific">Cryptotermes secundus</name>
    <dbReference type="NCBI Taxonomy" id="105785"/>
    <lineage>
        <taxon>Eukaryota</taxon>
        <taxon>Metazoa</taxon>
        <taxon>Ecdysozoa</taxon>
        <taxon>Arthropoda</taxon>
        <taxon>Hexapoda</taxon>
        <taxon>Insecta</taxon>
        <taxon>Pterygota</taxon>
        <taxon>Neoptera</taxon>
        <taxon>Polyneoptera</taxon>
        <taxon>Dictyoptera</taxon>
        <taxon>Blattodea</taxon>
        <taxon>Blattoidea</taxon>
        <taxon>Termitoidae</taxon>
        <taxon>Kalotermitidae</taxon>
        <taxon>Cryptotermitinae</taxon>
        <taxon>Cryptotermes</taxon>
    </lineage>
</organism>
<accession>A0A2J7QIE6</accession>
<reference evidence="2 3" key="1">
    <citation type="submission" date="2017-12" db="EMBL/GenBank/DDBJ databases">
        <title>Hemimetabolous genomes reveal molecular basis of termite eusociality.</title>
        <authorList>
            <person name="Harrison M.C."/>
            <person name="Jongepier E."/>
            <person name="Robertson H.M."/>
            <person name="Arning N."/>
            <person name="Bitard-Feildel T."/>
            <person name="Chao H."/>
            <person name="Childers C.P."/>
            <person name="Dinh H."/>
            <person name="Doddapaneni H."/>
            <person name="Dugan S."/>
            <person name="Gowin J."/>
            <person name="Greiner C."/>
            <person name="Han Y."/>
            <person name="Hu H."/>
            <person name="Hughes D.S.T."/>
            <person name="Huylmans A.-K."/>
            <person name="Kemena C."/>
            <person name="Kremer L.P.M."/>
            <person name="Lee S.L."/>
            <person name="Lopez-Ezquerra A."/>
            <person name="Mallet L."/>
            <person name="Monroy-Kuhn J.M."/>
            <person name="Moser A."/>
            <person name="Murali S.C."/>
            <person name="Muzny D.M."/>
            <person name="Otani S."/>
            <person name="Piulachs M.-D."/>
            <person name="Poelchau M."/>
            <person name="Qu J."/>
            <person name="Schaub F."/>
            <person name="Wada-Katsumata A."/>
            <person name="Worley K.C."/>
            <person name="Xie Q."/>
            <person name="Ylla G."/>
            <person name="Poulsen M."/>
            <person name="Gibbs R.A."/>
            <person name="Schal C."/>
            <person name="Richards S."/>
            <person name="Belles X."/>
            <person name="Korb J."/>
            <person name="Bornberg-Bauer E."/>
        </authorList>
    </citation>
    <scope>NUCLEOTIDE SEQUENCE [LARGE SCALE GENOMIC DNA]</scope>
    <source>
        <tissue evidence="2">Whole body</tissue>
    </source>
</reference>
<sequence length="270" mass="32158">MLIDFCERNVLIVTNTWFKKPKRRLYTWKAPGDRRRHQLDYILVKHRFRNSVKDVKTLPGADIDSDPNLLVAKFQTRLKKIIRFQKRGPLCDLENLYTYRQSVQETLQEKLGAIGGESGNIEVQWNNIKECILNTIRELVGKVEKITRKPCVTQEMMSKMEERRKWKNVNNEEGRRKYRRLRNELKRATERAKKEYLEKIYDARCTNEIKSRIAMDKAAFSKKKKLFISKLDSNLRKKLVNCYNWSIALYGAETWTLRAVDQKHLESLEM</sequence>
<dbReference type="Proteomes" id="UP000235965">
    <property type="component" value="Unassembled WGS sequence"/>
</dbReference>
<name>A0A2J7QIE6_9NEOP</name>
<gene>
    <name evidence="2" type="ORF">B7P43_G17331</name>
</gene>
<dbReference type="InterPro" id="IPR036691">
    <property type="entry name" value="Endo/exonu/phosph_ase_sf"/>
</dbReference>
<dbReference type="Gene3D" id="3.60.10.10">
    <property type="entry name" value="Endonuclease/exonuclease/phosphatase"/>
    <property type="match status" value="1"/>
</dbReference>
<keyword evidence="3" id="KW-1185">Reference proteome</keyword>
<protein>
    <submittedName>
        <fullName evidence="2">Uncharacterized protein</fullName>
    </submittedName>
</protein>
<dbReference type="STRING" id="105785.A0A2J7QIE6"/>
<dbReference type="EMBL" id="NEVH01013609">
    <property type="protein sequence ID" value="PNF28361.1"/>
    <property type="molecule type" value="Genomic_DNA"/>
</dbReference>
<comment type="caution">
    <text evidence="2">The sequence shown here is derived from an EMBL/GenBank/DDBJ whole genome shotgun (WGS) entry which is preliminary data.</text>
</comment>
<evidence type="ECO:0000313" key="2">
    <source>
        <dbReference type="EMBL" id="PNF28361.1"/>
    </source>
</evidence>
<keyword evidence="1" id="KW-0175">Coiled coil</keyword>
<dbReference type="InParanoid" id="A0A2J7QIE6"/>